<dbReference type="GO" id="GO:0005096">
    <property type="term" value="F:GTPase activator activity"/>
    <property type="evidence" value="ECO:0007669"/>
    <property type="project" value="TreeGrafter"/>
</dbReference>
<dbReference type="PANTHER" id="PTHR47219:SF9">
    <property type="entry name" value="GTPASE ACTIVATING PROTEIN AND CENTROSOME-ASSOCIATED, ISOFORM B"/>
    <property type="match status" value="1"/>
</dbReference>
<organism evidence="2">
    <name type="scientific">Albugo laibachii Nc14</name>
    <dbReference type="NCBI Taxonomy" id="890382"/>
    <lineage>
        <taxon>Eukaryota</taxon>
        <taxon>Sar</taxon>
        <taxon>Stramenopiles</taxon>
        <taxon>Oomycota</taxon>
        <taxon>Peronosporomycetes</taxon>
        <taxon>Albuginales</taxon>
        <taxon>Albuginaceae</taxon>
        <taxon>Albugo</taxon>
    </lineage>
</organism>
<dbReference type="InterPro" id="IPR050302">
    <property type="entry name" value="Rab_GAP_TBC_domain"/>
</dbReference>
<feature type="domain" description="Rab-GAP TBC" evidence="1">
    <location>
        <begin position="1"/>
        <end position="113"/>
    </location>
</feature>
<dbReference type="SUPFAM" id="SSF47923">
    <property type="entry name" value="Ypt/Rab-GAP domain of gyp1p"/>
    <property type="match status" value="1"/>
</dbReference>
<dbReference type="Pfam" id="PF00566">
    <property type="entry name" value="RabGAP-TBC"/>
    <property type="match status" value="1"/>
</dbReference>
<evidence type="ECO:0000313" key="2">
    <source>
        <dbReference type="EMBL" id="CCA24941.1"/>
    </source>
</evidence>
<dbReference type="InterPro" id="IPR000195">
    <property type="entry name" value="Rab-GAP-TBC_dom"/>
</dbReference>
<accession>F0WU63</accession>
<dbReference type="PROSITE" id="PS50086">
    <property type="entry name" value="TBC_RABGAP"/>
    <property type="match status" value="1"/>
</dbReference>
<proteinExistence type="predicted"/>
<reference evidence="2" key="2">
    <citation type="submission" date="2011-02" db="EMBL/GenBank/DDBJ databases">
        <authorList>
            <person name="MacLean D."/>
        </authorList>
    </citation>
    <scope>NUCLEOTIDE SEQUENCE</scope>
</reference>
<dbReference type="GO" id="GO:0031267">
    <property type="term" value="F:small GTPase binding"/>
    <property type="evidence" value="ECO:0007669"/>
    <property type="project" value="TreeGrafter"/>
</dbReference>
<sequence>MSHIAGRLLCIARDGKKMKSLEVEACAFYLLRKICDKFCPTTYCDGMEGLHQSGEILEELIRDRLPALFTHLEARGSSHLGLILATNWFLPLFCADYTKETTCRILDVIMTDGPDAMYAFAIAILRMNQAYLMNSDLDFFEIFGYLKKSTMRMTNVDFLVANAKREWGYLRTNVFSEKPRREFALYY</sequence>
<dbReference type="AlphaFoldDB" id="F0WU63"/>
<dbReference type="PANTHER" id="PTHR47219">
    <property type="entry name" value="RAB GTPASE-ACTIVATING PROTEIN 1-LIKE"/>
    <property type="match status" value="1"/>
</dbReference>
<protein>
    <submittedName>
        <fullName evidence="2">Putative RabGAP/TBC domaincontaining protein</fullName>
    </submittedName>
</protein>
<gene>
    <name evidence="2" type="primary">AlNc14C265G9887</name>
    <name evidence="2" type="ORF">ALNC14_110850</name>
</gene>
<reference evidence="2" key="1">
    <citation type="journal article" date="2011" name="PLoS Biol.">
        <title>Gene gain and loss during evolution of obligate parasitism in the white rust pathogen of Arabidopsis thaliana.</title>
        <authorList>
            <person name="Kemen E."/>
            <person name="Gardiner A."/>
            <person name="Schultz-Larsen T."/>
            <person name="Kemen A.C."/>
            <person name="Balmuth A.L."/>
            <person name="Robert-Seilaniantz A."/>
            <person name="Bailey K."/>
            <person name="Holub E."/>
            <person name="Studholme D.J."/>
            <person name="Maclean D."/>
            <person name="Jones J.D."/>
        </authorList>
    </citation>
    <scope>NUCLEOTIDE SEQUENCE</scope>
</reference>
<dbReference type="Gene3D" id="1.10.472.80">
    <property type="entry name" value="Ypt/Rab-GAP domain of gyp1p, domain 3"/>
    <property type="match status" value="1"/>
</dbReference>
<dbReference type="HOGENOM" id="CLU_1450136_0_0_1"/>
<dbReference type="InterPro" id="IPR035969">
    <property type="entry name" value="Rab-GAP_TBC_sf"/>
</dbReference>
<evidence type="ECO:0000259" key="1">
    <source>
        <dbReference type="PROSITE" id="PS50086"/>
    </source>
</evidence>
<dbReference type="EMBL" id="FR824310">
    <property type="protein sequence ID" value="CCA24941.1"/>
    <property type="molecule type" value="Genomic_DNA"/>
</dbReference>
<name>F0WU63_9STRA</name>